<keyword evidence="1" id="KW-0805">Transcription regulation</keyword>
<dbReference type="AlphaFoldDB" id="A0A7D3VR68"/>
<evidence type="ECO:0000313" key="6">
    <source>
        <dbReference type="Proteomes" id="UP000501240"/>
    </source>
</evidence>
<dbReference type="PANTHER" id="PTHR44688:SF16">
    <property type="entry name" value="DNA-BINDING TRANSCRIPTIONAL ACTIVATOR DEVR_DOSR"/>
    <property type="match status" value="1"/>
</dbReference>
<keyword evidence="2" id="KW-0238">DNA-binding</keyword>
<protein>
    <submittedName>
        <fullName evidence="5">LuxR family transcriptional regulator</fullName>
    </submittedName>
</protein>
<organism evidence="5 6">
    <name type="scientific">Actinomadura verrucosospora</name>
    <dbReference type="NCBI Taxonomy" id="46165"/>
    <lineage>
        <taxon>Bacteria</taxon>
        <taxon>Bacillati</taxon>
        <taxon>Actinomycetota</taxon>
        <taxon>Actinomycetes</taxon>
        <taxon>Streptosporangiales</taxon>
        <taxon>Thermomonosporaceae</taxon>
        <taxon>Actinomadura</taxon>
    </lineage>
</organism>
<dbReference type="InterPro" id="IPR016032">
    <property type="entry name" value="Sig_transdc_resp-reg_C-effctor"/>
</dbReference>
<dbReference type="GO" id="GO:0006355">
    <property type="term" value="P:regulation of DNA-templated transcription"/>
    <property type="evidence" value="ECO:0007669"/>
    <property type="project" value="InterPro"/>
</dbReference>
<reference evidence="5 6" key="1">
    <citation type="submission" date="2020-05" db="EMBL/GenBank/DDBJ databases">
        <title>Actinomadura verrucosospora NRRL-B18236 (PFL_A860) Genome sequencing and assembly.</title>
        <authorList>
            <person name="Samborskyy M."/>
        </authorList>
    </citation>
    <scope>NUCLEOTIDE SEQUENCE [LARGE SCALE GENOMIC DNA]</scope>
    <source>
        <strain evidence="5 6">NRRL:B18236</strain>
    </source>
</reference>
<feature type="domain" description="HTH luxR-type" evidence="4">
    <location>
        <begin position="1"/>
        <end position="52"/>
    </location>
</feature>
<dbReference type="EMBL" id="CP053892">
    <property type="protein sequence ID" value="QKG20353.1"/>
    <property type="molecule type" value="Genomic_DNA"/>
</dbReference>
<dbReference type="PROSITE" id="PS50043">
    <property type="entry name" value="HTH_LUXR_2"/>
    <property type="match status" value="1"/>
</dbReference>
<dbReference type="Gene3D" id="1.10.10.10">
    <property type="entry name" value="Winged helix-like DNA-binding domain superfamily/Winged helix DNA-binding domain"/>
    <property type="match status" value="1"/>
</dbReference>
<proteinExistence type="predicted"/>
<name>A0A7D3VR68_ACTVE</name>
<dbReference type="InterPro" id="IPR036388">
    <property type="entry name" value="WH-like_DNA-bd_sf"/>
</dbReference>
<dbReference type="PRINTS" id="PR00038">
    <property type="entry name" value="HTHLUXR"/>
</dbReference>
<dbReference type="SUPFAM" id="SSF46894">
    <property type="entry name" value="C-terminal effector domain of the bipartite response regulators"/>
    <property type="match status" value="1"/>
</dbReference>
<accession>A0A7D3VR68</accession>
<keyword evidence="6" id="KW-1185">Reference proteome</keyword>
<dbReference type="InterPro" id="IPR000792">
    <property type="entry name" value="Tscrpt_reg_LuxR_C"/>
</dbReference>
<evidence type="ECO:0000256" key="2">
    <source>
        <dbReference type="ARBA" id="ARBA00023125"/>
    </source>
</evidence>
<evidence type="ECO:0000313" key="5">
    <source>
        <dbReference type="EMBL" id="QKG20353.1"/>
    </source>
</evidence>
<dbReference type="SMART" id="SM00421">
    <property type="entry name" value="HTH_LUXR"/>
    <property type="match status" value="1"/>
</dbReference>
<evidence type="ECO:0000256" key="1">
    <source>
        <dbReference type="ARBA" id="ARBA00023015"/>
    </source>
</evidence>
<gene>
    <name evidence="5" type="ORF">ACTIVE_1991</name>
</gene>
<dbReference type="PANTHER" id="PTHR44688">
    <property type="entry name" value="DNA-BINDING TRANSCRIPTIONAL ACTIVATOR DEVR_DOSR"/>
    <property type="match status" value="1"/>
</dbReference>
<keyword evidence="3" id="KW-0804">Transcription</keyword>
<evidence type="ECO:0000256" key="3">
    <source>
        <dbReference type="ARBA" id="ARBA00023163"/>
    </source>
</evidence>
<sequence length="55" mass="5871">MLRLVAAGRSNREIAEALFISVKTASVHVSNILGKLGVAGRGEAAARAHRLRLFD</sequence>
<evidence type="ECO:0000259" key="4">
    <source>
        <dbReference type="PROSITE" id="PS50043"/>
    </source>
</evidence>
<dbReference type="CDD" id="cd06170">
    <property type="entry name" value="LuxR_C_like"/>
    <property type="match status" value="1"/>
</dbReference>
<dbReference type="Pfam" id="PF00196">
    <property type="entry name" value="GerE"/>
    <property type="match status" value="1"/>
</dbReference>
<dbReference type="Proteomes" id="UP000501240">
    <property type="component" value="Chromosome"/>
</dbReference>
<dbReference type="GO" id="GO:0003677">
    <property type="term" value="F:DNA binding"/>
    <property type="evidence" value="ECO:0007669"/>
    <property type="project" value="UniProtKB-KW"/>
</dbReference>